<sequence length="291" mass="32308">MSHLPQIQTPGHTQGHDEPNLSTWHDTRYRIMWYYMHATPRPCFSPQLLSELASFRDDMAHRLDAPEDGGIDYMVLASKVPGIFNLGGDLALFRALVEAGDRDGLRRYAHACIDMLWTNLSGIDGRDITTISLVQGDALGGGFEGALSAHVLVAERSARLGLPEILFNLFPGMGAYSLLSRRLGPTQAERLILSGQVYTAEALHEMGVVDVLAEDGEGEMAVYAYVARENKARNGYRALRRARALSNPVTREELLGITEVWVDAALKLSTRDLRMMQRLTTQQERRISKAA</sequence>
<accession>A0A1V3N6R8</accession>
<keyword evidence="5" id="KW-1185">Reference proteome</keyword>
<evidence type="ECO:0000313" key="5">
    <source>
        <dbReference type="Proteomes" id="UP000189462"/>
    </source>
</evidence>
<gene>
    <name evidence="4" type="ORF">B1C78_16985</name>
</gene>
<dbReference type="RefSeq" id="WP_077280322.1">
    <property type="nucleotide sequence ID" value="NZ_MVBK01000145.1"/>
</dbReference>
<evidence type="ECO:0000256" key="2">
    <source>
        <dbReference type="RuleBase" id="RU003707"/>
    </source>
</evidence>
<dbReference type="NCBIfam" id="NF006452">
    <property type="entry name" value="PRK08788.1"/>
    <property type="match status" value="1"/>
</dbReference>
<dbReference type="PANTHER" id="PTHR11941">
    <property type="entry name" value="ENOYL-COA HYDRATASE-RELATED"/>
    <property type="match status" value="1"/>
</dbReference>
<dbReference type="EMBL" id="MVBK01000145">
    <property type="protein sequence ID" value="OOG20787.1"/>
    <property type="molecule type" value="Genomic_DNA"/>
</dbReference>
<comment type="caution">
    <text evidence="4">The sequence shown here is derived from an EMBL/GenBank/DDBJ whole genome shotgun (WGS) entry which is preliminary data.</text>
</comment>
<dbReference type="AlphaFoldDB" id="A0A1V3N6R8"/>
<evidence type="ECO:0000256" key="1">
    <source>
        <dbReference type="ARBA" id="ARBA00005254"/>
    </source>
</evidence>
<comment type="similarity">
    <text evidence="1 2">Belongs to the enoyl-CoA hydratase/isomerase family.</text>
</comment>
<dbReference type="GO" id="GO:0003824">
    <property type="term" value="F:catalytic activity"/>
    <property type="evidence" value="ECO:0007669"/>
    <property type="project" value="InterPro"/>
</dbReference>
<feature type="region of interest" description="Disordered" evidence="3">
    <location>
        <begin position="1"/>
        <end position="20"/>
    </location>
</feature>
<dbReference type="Gene3D" id="3.90.226.10">
    <property type="entry name" value="2-enoyl-CoA Hydratase, Chain A, domain 1"/>
    <property type="match status" value="1"/>
</dbReference>
<dbReference type="Gene3D" id="6.20.390.30">
    <property type="match status" value="1"/>
</dbReference>
<dbReference type="InterPro" id="IPR029045">
    <property type="entry name" value="ClpP/crotonase-like_dom_sf"/>
</dbReference>
<dbReference type="InterPro" id="IPR018376">
    <property type="entry name" value="Enoyl-CoA_hyd/isom_CS"/>
</dbReference>
<dbReference type="InterPro" id="IPR001753">
    <property type="entry name" value="Enoyl-CoA_hydra/iso"/>
</dbReference>
<dbReference type="Pfam" id="PF00378">
    <property type="entry name" value="ECH_1"/>
    <property type="match status" value="1"/>
</dbReference>
<proteinExistence type="inferred from homology"/>
<dbReference type="Proteomes" id="UP000189462">
    <property type="component" value="Unassembled WGS sequence"/>
</dbReference>
<dbReference type="GO" id="GO:0006635">
    <property type="term" value="P:fatty acid beta-oxidation"/>
    <property type="evidence" value="ECO:0007669"/>
    <property type="project" value="TreeGrafter"/>
</dbReference>
<name>A0A1V3N6R8_9GAMM</name>
<protein>
    <submittedName>
        <fullName evidence="4">Enoyl-CoA hydratase</fullName>
    </submittedName>
</protein>
<organism evidence="4 5">
    <name type="scientific">Thioalkalivibrio denitrificans</name>
    <dbReference type="NCBI Taxonomy" id="108003"/>
    <lineage>
        <taxon>Bacteria</taxon>
        <taxon>Pseudomonadati</taxon>
        <taxon>Pseudomonadota</taxon>
        <taxon>Gammaproteobacteria</taxon>
        <taxon>Chromatiales</taxon>
        <taxon>Ectothiorhodospiraceae</taxon>
        <taxon>Thioalkalivibrio</taxon>
    </lineage>
</organism>
<evidence type="ECO:0000313" key="4">
    <source>
        <dbReference type="EMBL" id="OOG20787.1"/>
    </source>
</evidence>
<evidence type="ECO:0000256" key="3">
    <source>
        <dbReference type="SAM" id="MobiDB-lite"/>
    </source>
</evidence>
<dbReference type="PANTHER" id="PTHR11941:SF54">
    <property type="entry name" value="ENOYL-COA HYDRATASE, MITOCHONDRIAL"/>
    <property type="match status" value="1"/>
</dbReference>
<dbReference type="SUPFAM" id="SSF52096">
    <property type="entry name" value="ClpP/crotonase"/>
    <property type="match status" value="1"/>
</dbReference>
<dbReference type="CDD" id="cd06558">
    <property type="entry name" value="crotonase-like"/>
    <property type="match status" value="1"/>
</dbReference>
<reference evidence="4 5" key="1">
    <citation type="submission" date="2017-02" db="EMBL/GenBank/DDBJ databases">
        <title>Genomic diversity within the haloalkaliphilic genus Thioalkalivibrio.</title>
        <authorList>
            <person name="Ahn A.-C."/>
            <person name="Meier-Kolthoff J."/>
            <person name="Overmars L."/>
            <person name="Richter M."/>
            <person name="Woyke T."/>
            <person name="Sorokin D.Y."/>
            <person name="Muyzer G."/>
        </authorList>
    </citation>
    <scope>NUCLEOTIDE SEQUENCE [LARGE SCALE GENOMIC DNA]</scope>
    <source>
        <strain evidence="4 5">ALJD</strain>
    </source>
</reference>
<dbReference type="OrthoDB" id="9802362at2"/>
<dbReference type="STRING" id="108003.B1C78_16985"/>
<feature type="compositionally biased region" description="Polar residues" evidence="3">
    <location>
        <begin position="1"/>
        <end position="12"/>
    </location>
</feature>
<dbReference type="PROSITE" id="PS00166">
    <property type="entry name" value="ENOYL_COA_HYDRATASE"/>
    <property type="match status" value="1"/>
</dbReference>